<comment type="caution">
    <text evidence="2">The sequence shown here is derived from an EMBL/GenBank/DDBJ whole genome shotgun (WGS) entry which is preliminary data.</text>
</comment>
<evidence type="ECO:0000313" key="3">
    <source>
        <dbReference type="Proteomes" id="UP000057737"/>
    </source>
</evidence>
<feature type="region of interest" description="Disordered" evidence="1">
    <location>
        <begin position="36"/>
        <end position="66"/>
    </location>
</feature>
<dbReference type="RefSeq" id="WP_066511421.1">
    <property type="nucleotide sequence ID" value="NZ_LNCU01000092.1"/>
</dbReference>
<gene>
    <name evidence="2" type="ORF">AS156_13855</name>
</gene>
<dbReference type="EMBL" id="LNCU01000092">
    <property type="protein sequence ID" value="KWV50913.1"/>
    <property type="molecule type" value="Genomic_DNA"/>
</dbReference>
<sequence>MAHLVAFFAQARHRACGIGARFILAEFLDAFEPARTDAKGDDAAEKPRDQILRRVAQPPPTSSTAC</sequence>
<feature type="compositionally biased region" description="Pro residues" evidence="1">
    <location>
        <begin position="57"/>
        <end position="66"/>
    </location>
</feature>
<name>A0A109JL48_9BRAD</name>
<feature type="compositionally biased region" description="Basic and acidic residues" evidence="1">
    <location>
        <begin position="36"/>
        <end position="52"/>
    </location>
</feature>
<proteinExistence type="predicted"/>
<dbReference type="Proteomes" id="UP000057737">
    <property type="component" value="Unassembled WGS sequence"/>
</dbReference>
<keyword evidence="3" id="KW-1185">Reference proteome</keyword>
<dbReference type="AlphaFoldDB" id="A0A109JL48"/>
<reference evidence="2 3" key="1">
    <citation type="submission" date="2015-11" db="EMBL/GenBank/DDBJ databases">
        <title>Draft Genome Sequence of the Strain BR 10303 (Bradyrhizobium sp.) isolated from nodules of Centrolobium paraense.</title>
        <authorList>
            <person name="Zelli J.E."/>
            <person name="Simoes-Araujo J.L."/>
            <person name="Barauna A.C."/>
            <person name="Silva K."/>
        </authorList>
    </citation>
    <scope>NUCLEOTIDE SEQUENCE [LARGE SCALE GENOMIC DNA]</scope>
    <source>
        <strain evidence="2 3">BR 10303</strain>
    </source>
</reference>
<evidence type="ECO:0000256" key="1">
    <source>
        <dbReference type="SAM" id="MobiDB-lite"/>
    </source>
</evidence>
<evidence type="ECO:0000313" key="2">
    <source>
        <dbReference type="EMBL" id="KWV50913.1"/>
    </source>
</evidence>
<accession>A0A109JL48</accession>
<protein>
    <submittedName>
        <fullName evidence="2">Uncharacterized protein</fullName>
    </submittedName>
</protein>
<organism evidence="2 3">
    <name type="scientific">Bradyrhizobium macuxiense</name>
    <dbReference type="NCBI Taxonomy" id="1755647"/>
    <lineage>
        <taxon>Bacteria</taxon>
        <taxon>Pseudomonadati</taxon>
        <taxon>Pseudomonadota</taxon>
        <taxon>Alphaproteobacteria</taxon>
        <taxon>Hyphomicrobiales</taxon>
        <taxon>Nitrobacteraceae</taxon>
        <taxon>Bradyrhizobium</taxon>
    </lineage>
</organism>